<dbReference type="SUPFAM" id="SSF52540">
    <property type="entry name" value="P-loop containing nucleoside triphosphate hydrolases"/>
    <property type="match status" value="1"/>
</dbReference>
<comment type="caution">
    <text evidence="6">The sequence shown here is derived from an EMBL/GenBank/DDBJ whole genome shotgun (WGS) entry which is preliminary data.</text>
</comment>
<proteinExistence type="predicted"/>
<keyword evidence="6" id="KW-0132">Cell division</keyword>
<keyword evidence="4" id="KW-0472">Membrane</keyword>
<dbReference type="Proteomes" id="UP000660339">
    <property type="component" value="Unassembled WGS sequence"/>
</dbReference>
<evidence type="ECO:0000256" key="3">
    <source>
        <dbReference type="PROSITE-ProRule" id="PRU00289"/>
    </source>
</evidence>
<feature type="transmembrane region" description="Helical" evidence="4">
    <location>
        <begin position="141"/>
        <end position="163"/>
    </location>
</feature>
<evidence type="ECO:0000313" key="6">
    <source>
        <dbReference type="EMBL" id="GIG16189.1"/>
    </source>
</evidence>
<feature type="domain" description="FtsK" evidence="5">
    <location>
        <begin position="310"/>
        <end position="514"/>
    </location>
</feature>
<protein>
    <submittedName>
        <fullName evidence="6">Cell division protein FtsK</fullName>
    </submittedName>
</protein>
<name>A0A8J3PGZ1_9ACTN</name>
<dbReference type="InterPro" id="IPR050206">
    <property type="entry name" value="FtsK/SpoIIIE/SftA"/>
</dbReference>
<keyword evidence="1 3" id="KW-0547">Nucleotide-binding</keyword>
<dbReference type="PANTHER" id="PTHR22683:SF41">
    <property type="entry name" value="DNA TRANSLOCASE FTSK"/>
    <property type="match status" value="1"/>
</dbReference>
<accession>A0A8J3PGZ1</accession>
<dbReference type="EMBL" id="BONJ01000026">
    <property type="protein sequence ID" value="GIG16189.1"/>
    <property type="molecule type" value="Genomic_DNA"/>
</dbReference>
<keyword evidence="4" id="KW-1133">Transmembrane helix</keyword>
<evidence type="ECO:0000256" key="4">
    <source>
        <dbReference type="SAM" id="Phobius"/>
    </source>
</evidence>
<dbReference type="Pfam" id="PF01580">
    <property type="entry name" value="FtsK_SpoIIIE"/>
    <property type="match status" value="1"/>
</dbReference>
<dbReference type="Gene3D" id="3.40.50.300">
    <property type="entry name" value="P-loop containing nucleotide triphosphate hydrolases"/>
    <property type="match status" value="1"/>
</dbReference>
<organism evidence="6 7">
    <name type="scientific">Catellatospora methionotrophica</name>
    <dbReference type="NCBI Taxonomy" id="121620"/>
    <lineage>
        <taxon>Bacteria</taxon>
        <taxon>Bacillati</taxon>
        <taxon>Actinomycetota</taxon>
        <taxon>Actinomycetes</taxon>
        <taxon>Micromonosporales</taxon>
        <taxon>Micromonosporaceae</taxon>
        <taxon>Catellatospora</taxon>
    </lineage>
</organism>
<dbReference type="GO" id="GO:0051301">
    <property type="term" value="P:cell division"/>
    <property type="evidence" value="ECO:0007669"/>
    <property type="project" value="UniProtKB-KW"/>
</dbReference>
<dbReference type="PANTHER" id="PTHR22683">
    <property type="entry name" value="SPORULATION PROTEIN RELATED"/>
    <property type="match status" value="1"/>
</dbReference>
<evidence type="ECO:0000313" key="7">
    <source>
        <dbReference type="Proteomes" id="UP000660339"/>
    </source>
</evidence>
<keyword evidence="6" id="KW-0131">Cell cycle</keyword>
<reference evidence="6" key="1">
    <citation type="submission" date="2021-01" db="EMBL/GenBank/DDBJ databases">
        <title>Whole genome shotgun sequence of Catellatospora methionotrophica NBRC 14553.</title>
        <authorList>
            <person name="Komaki H."/>
            <person name="Tamura T."/>
        </authorList>
    </citation>
    <scope>NUCLEOTIDE SEQUENCE</scope>
    <source>
        <strain evidence="6">NBRC 14553</strain>
    </source>
</reference>
<sequence length="681" mass="73575">MAIDPNIPIDWDAELVDLTTPQPVDVDEHRAPRHTDRQPILPKWARSAEAFQAQMRWAAENAAHRAGYHAVRLPLYVARLIARAPRGLGRVLRSWVAWMLDWDGRQVVRSAVAVSADGMARAQYVTLAEERSRRMKARLRMSGFGVLVSGAVGVALLAAPAWVQLLTAGVAVACLGAAGGRPDAPLATSAVVTSRVARLHSETVMRALQSLGIAGINRSPKEIGWPAPISRDGAGWRAEVDLPPGVTAGDVIERREALASALSRPLGCVWPEGAPSVHPGRLVLWVGDREMSKSPNPPWPLARGGAVNLFNPFPFGTDPRGRAASVTLMYASAAIGSIPRMGKTFSLRLLLLAAALDPRAQVWPFDLKGTGDFRPLQPIAHRYRAGDDPDDIEYALTALTELQTEMTRRTKVLRGLPSDLVPESKVTDQLADNSSLGLFPIVVGVDECQRWFEHPEFGEQIQAICEDLVRRGPATGIMMLFATQRPDAKSLPPVISSNVVLRYAMKVMTHQANDMILGSGASSSGIKAQAFARSDRGIGYLAGEGDDPQIVRTHYVDAVVAEQVVTRARAVREAAGTLSGYALGVEQDVQAGPSHDVLADVLGVIADKAWLESIAERLAEFRPAYEGWDKTSVSAALRPYGIVPAQTWLTDSATGKGANRYGVTADAIRRAIAERDGKRRK</sequence>
<dbReference type="AlphaFoldDB" id="A0A8J3PGZ1"/>
<evidence type="ECO:0000256" key="1">
    <source>
        <dbReference type="ARBA" id="ARBA00022741"/>
    </source>
</evidence>
<evidence type="ECO:0000256" key="2">
    <source>
        <dbReference type="ARBA" id="ARBA00022840"/>
    </source>
</evidence>
<dbReference type="PROSITE" id="PS50901">
    <property type="entry name" value="FTSK"/>
    <property type="match status" value="1"/>
</dbReference>
<dbReference type="InterPro" id="IPR027417">
    <property type="entry name" value="P-loop_NTPase"/>
</dbReference>
<dbReference type="RefSeq" id="WP_166387742.1">
    <property type="nucleotide sequence ID" value="NZ_BAAATT010000010.1"/>
</dbReference>
<feature type="binding site" evidence="3">
    <location>
        <begin position="337"/>
        <end position="344"/>
    </location>
    <ligand>
        <name>ATP</name>
        <dbReference type="ChEBI" id="CHEBI:30616"/>
    </ligand>
</feature>
<dbReference type="InterPro" id="IPR002543">
    <property type="entry name" value="FtsK_dom"/>
</dbReference>
<dbReference type="GO" id="GO:0003677">
    <property type="term" value="F:DNA binding"/>
    <property type="evidence" value="ECO:0007669"/>
    <property type="project" value="InterPro"/>
</dbReference>
<keyword evidence="2 3" id="KW-0067">ATP-binding</keyword>
<evidence type="ECO:0000259" key="5">
    <source>
        <dbReference type="PROSITE" id="PS50901"/>
    </source>
</evidence>
<dbReference type="GO" id="GO:0005524">
    <property type="term" value="F:ATP binding"/>
    <property type="evidence" value="ECO:0007669"/>
    <property type="project" value="UniProtKB-UniRule"/>
</dbReference>
<gene>
    <name evidence="6" type="ORF">Cme02nite_45210</name>
</gene>
<keyword evidence="4" id="KW-0812">Transmembrane</keyword>
<keyword evidence="7" id="KW-1185">Reference proteome</keyword>